<gene>
    <name evidence="4" type="ORF">G2W53_029168</name>
</gene>
<dbReference type="InterPro" id="IPR005135">
    <property type="entry name" value="Endo/exonuclease/phosphatase"/>
</dbReference>
<dbReference type="SUPFAM" id="SSF56219">
    <property type="entry name" value="DNase I-like"/>
    <property type="match status" value="1"/>
</dbReference>
<evidence type="ECO:0000313" key="5">
    <source>
        <dbReference type="Proteomes" id="UP000634136"/>
    </source>
</evidence>
<keyword evidence="4" id="KW-0548">Nucleotidyltransferase</keyword>
<dbReference type="Proteomes" id="UP000634136">
    <property type="component" value="Unassembled WGS sequence"/>
</dbReference>
<evidence type="ECO:0000256" key="1">
    <source>
        <dbReference type="SAM" id="MobiDB-lite"/>
    </source>
</evidence>
<name>A0A834T3Q1_9FABA</name>
<dbReference type="OrthoDB" id="1748011at2759"/>
<dbReference type="InterPro" id="IPR036691">
    <property type="entry name" value="Endo/exonu/phosph_ase_sf"/>
</dbReference>
<feature type="compositionally biased region" description="Low complexity" evidence="1">
    <location>
        <begin position="526"/>
        <end position="548"/>
    </location>
</feature>
<dbReference type="PANTHER" id="PTHR35218:SF9">
    <property type="entry name" value="ENDONUCLEASE_EXONUCLEASE_PHOSPHATASE DOMAIN-CONTAINING PROTEIN"/>
    <property type="match status" value="1"/>
</dbReference>
<dbReference type="PANTHER" id="PTHR35218">
    <property type="entry name" value="RNASE H DOMAIN-CONTAINING PROTEIN"/>
    <property type="match status" value="1"/>
</dbReference>
<dbReference type="Pfam" id="PF03372">
    <property type="entry name" value="Exo_endo_phos"/>
    <property type="match status" value="1"/>
</dbReference>
<dbReference type="Pfam" id="PF14111">
    <property type="entry name" value="DUF4283"/>
    <property type="match status" value="1"/>
</dbReference>
<feature type="region of interest" description="Disordered" evidence="1">
    <location>
        <begin position="364"/>
        <end position="384"/>
    </location>
</feature>
<feature type="region of interest" description="Disordered" evidence="1">
    <location>
        <begin position="398"/>
        <end position="472"/>
    </location>
</feature>
<evidence type="ECO:0000259" key="3">
    <source>
        <dbReference type="Pfam" id="PF14111"/>
    </source>
</evidence>
<protein>
    <submittedName>
        <fullName evidence="4">Reverse transcriptase</fullName>
    </submittedName>
</protein>
<evidence type="ECO:0000313" key="4">
    <source>
        <dbReference type="EMBL" id="KAF7815199.1"/>
    </source>
</evidence>
<keyword evidence="4" id="KW-0808">Transferase</keyword>
<feature type="region of interest" description="Disordered" evidence="1">
    <location>
        <begin position="495"/>
        <end position="575"/>
    </location>
</feature>
<reference evidence="4" key="1">
    <citation type="submission" date="2020-09" db="EMBL/GenBank/DDBJ databases">
        <title>Genome-Enabled Discovery of Anthraquinone Biosynthesis in Senna tora.</title>
        <authorList>
            <person name="Kang S.-H."/>
            <person name="Pandey R.P."/>
            <person name="Lee C.-M."/>
            <person name="Sim J.-S."/>
            <person name="Jeong J.-T."/>
            <person name="Choi B.-S."/>
            <person name="Jung M."/>
            <person name="Ginzburg D."/>
            <person name="Zhao K."/>
            <person name="Won S.Y."/>
            <person name="Oh T.-J."/>
            <person name="Yu Y."/>
            <person name="Kim N.-H."/>
            <person name="Lee O.R."/>
            <person name="Lee T.-H."/>
            <person name="Bashyal P."/>
            <person name="Kim T.-S."/>
            <person name="Lee W.-H."/>
            <person name="Kawkins C."/>
            <person name="Kim C.-K."/>
            <person name="Kim J.S."/>
            <person name="Ahn B.O."/>
            <person name="Rhee S.Y."/>
            <person name="Sohng J.K."/>
        </authorList>
    </citation>
    <scope>NUCLEOTIDE SEQUENCE</scope>
    <source>
        <tissue evidence="4">Leaf</tissue>
    </source>
</reference>
<evidence type="ECO:0000259" key="2">
    <source>
        <dbReference type="Pfam" id="PF03372"/>
    </source>
</evidence>
<feature type="compositionally biased region" description="Polar residues" evidence="1">
    <location>
        <begin position="398"/>
        <end position="423"/>
    </location>
</feature>
<feature type="domain" description="Endonuclease/exonuclease/phosphatase" evidence="2">
    <location>
        <begin position="777"/>
        <end position="996"/>
    </location>
</feature>
<dbReference type="AlphaFoldDB" id="A0A834T3Q1"/>
<sequence>METVAKILSIEPPNRSLGMDQPIWKPGKEGIFTIKSAYTSIKNATTIALAQFGTLSGKTKFNIDLNSFYGGAAMKAFLQKVELQPGVMSSLVFGSFSEPPLVHSTTNLKNSPANLQTSIPTPTLYPNQNHNDPLVISFSKDEVHQLCSPWLSSIIVRLVGVFIEAPTLAHKLNLIWRLNCDPNIQNIGSGFFIISFNCIEDRWKALLHGPTIIFGHVLSIKLWTPGFKPDADQANIFTPAWVKLEHLLIEFFNATTLIKIGNSIGTFLGTDAPTHNLISRRSARICVLLEISKATPSEVIINGSRQTILVEGISKICFVCGGSNHPSSNCLGKRTQLQIAQTSKTAATSPIENGSEKDWIVVRRKKPKTPPKLHIADGNGKTPSEAHMHETIQISNSNLGQSYPESNNSRGPTTPVSSQGQSKRGQKINKGKKVIASPVRDPIPENYLCYTQGPTSSVPNSMPPSPSDLEPPNIEITPDLVLDICSIKESLARAATSSKHGTENFPSMEMASPPTTRPTPLKEPNHSFSSHSHHLLTSTASNLSNNAFPQPSECPSSHHPKESNPPPTPTSEASNLKKGEHFLNLHNNPATRVQYHWKIWENFTTALITQASWLQAWARLMIKSQHNAFRNNTIKEVMKDMKDNGLALVFPPPSIQSMAFNRESEIDQALLNSNQLLTITTVHSYPMENVIKGNLPEGALVFSTSSVRMIDVCVTSSLKLESGALKYKYLYTPHLSMRPDGNPLLIAADGSSNSLDSVGQNFFVADSNMTPITILIWNARGAASPEFRRVINDLRVCHRPHVLFISETRVGGSRAEQIINTLGFDGQYKVDPMGYAGGLWLLWDPAVVRTTIHGRAFQEIHATIEVFNSDPFFASFIYASPNRDRRKILWSNLMNLSEVVSIPWMICGDFNDILSPDEKWGGNAASASRIRDFKTCIDYCGLSDLGFMGHKFTWYNKRPDGHTVFERLDRFLSNTQWLHIFPEAVVHHLPRIKSDHNPLLLCTNPAYQYRPSRPFKCEQIWLSQLDFINLVHSAWATCPSLPEGLKVIQEKAQHWNKYTFGNIFQRKRKLINRLNGITKALFIRHNPGLVSLEKSLSIEYQKVLLLEEELWASKSRIDWLLLGDSNTSFFHSSVIQRRRSNRINAIKDPSGN</sequence>
<organism evidence="4 5">
    <name type="scientific">Senna tora</name>
    <dbReference type="NCBI Taxonomy" id="362788"/>
    <lineage>
        <taxon>Eukaryota</taxon>
        <taxon>Viridiplantae</taxon>
        <taxon>Streptophyta</taxon>
        <taxon>Embryophyta</taxon>
        <taxon>Tracheophyta</taxon>
        <taxon>Spermatophyta</taxon>
        <taxon>Magnoliopsida</taxon>
        <taxon>eudicotyledons</taxon>
        <taxon>Gunneridae</taxon>
        <taxon>Pentapetalae</taxon>
        <taxon>rosids</taxon>
        <taxon>fabids</taxon>
        <taxon>Fabales</taxon>
        <taxon>Fabaceae</taxon>
        <taxon>Caesalpinioideae</taxon>
        <taxon>Cassia clade</taxon>
        <taxon>Senna</taxon>
    </lineage>
</organism>
<comment type="caution">
    <text evidence="4">The sequence shown here is derived from an EMBL/GenBank/DDBJ whole genome shotgun (WGS) entry which is preliminary data.</text>
</comment>
<feature type="domain" description="DUF4283" evidence="3">
    <location>
        <begin position="150"/>
        <end position="230"/>
    </location>
</feature>
<keyword evidence="5" id="KW-1185">Reference proteome</keyword>
<dbReference type="GO" id="GO:0003964">
    <property type="term" value="F:RNA-directed DNA polymerase activity"/>
    <property type="evidence" value="ECO:0007669"/>
    <property type="project" value="UniProtKB-KW"/>
</dbReference>
<feature type="compositionally biased region" description="Basic residues" evidence="1">
    <location>
        <begin position="424"/>
        <end position="433"/>
    </location>
</feature>
<dbReference type="Gene3D" id="3.60.10.10">
    <property type="entry name" value="Endonuclease/exonuclease/phosphatase"/>
    <property type="match status" value="1"/>
</dbReference>
<keyword evidence="4" id="KW-0695">RNA-directed DNA polymerase</keyword>
<dbReference type="EMBL" id="JAAIUW010000009">
    <property type="protein sequence ID" value="KAF7815199.1"/>
    <property type="molecule type" value="Genomic_DNA"/>
</dbReference>
<dbReference type="InterPro" id="IPR025558">
    <property type="entry name" value="DUF4283"/>
</dbReference>
<proteinExistence type="predicted"/>
<accession>A0A834T3Q1</accession>